<keyword evidence="11" id="KW-1185">Reference proteome</keyword>
<evidence type="ECO:0000256" key="7">
    <source>
        <dbReference type="ARBA" id="ARBA00023004"/>
    </source>
</evidence>
<feature type="domain" description="Plant heme peroxidase family profile" evidence="9">
    <location>
        <begin position="42"/>
        <end position="231"/>
    </location>
</feature>
<evidence type="ECO:0000256" key="1">
    <source>
        <dbReference type="ARBA" id="ARBA00003917"/>
    </source>
</evidence>
<dbReference type="AlphaFoldDB" id="A0AAD6Z9E9"/>
<dbReference type="PROSITE" id="PS50873">
    <property type="entry name" value="PEROXIDASE_4"/>
    <property type="match status" value="1"/>
</dbReference>
<gene>
    <name evidence="10" type="ORF">DFH08DRAFT_973110</name>
</gene>
<dbReference type="PANTHER" id="PTHR31356:SF53">
    <property type="entry name" value="HEME PEROXIDASE"/>
    <property type="match status" value="1"/>
</dbReference>
<proteinExistence type="inferred from homology"/>
<evidence type="ECO:0000256" key="4">
    <source>
        <dbReference type="ARBA" id="ARBA00022617"/>
    </source>
</evidence>
<reference evidence="10" key="1">
    <citation type="submission" date="2023-03" db="EMBL/GenBank/DDBJ databases">
        <title>Massive genome expansion in bonnet fungi (Mycena s.s.) driven by repeated elements and novel gene families across ecological guilds.</title>
        <authorList>
            <consortium name="Lawrence Berkeley National Laboratory"/>
            <person name="Harder C.B."/>
            <person name="Miyauchi S."/>
            <person name="Viragh M."/>
            <person name="Kuo A."/>
            <person name="Thoen E."/>
            <person name="Andreopoulos B."/>
            <person name="Lu D."/>
            <person name="Skrede I."/>
            <person name="Drula E."/>
            <person name="Henrissat B."/>
            <person name="Morin E."/>
            <person name="Kohler A."/>
            <person name="Barry K."/>
            <person name="LaButti K."/>
            <person name="Morin E."/>
            <person name="Salamov A."/>
            <person name="Lipzen A."/>
            <person name="Mereny Z."/>
            <person name="Hegedus B."/>
            <person name="Baldrian P."/>
            <person name="Stursova M."/>
            <person name="Weitz H."/>
            <person name="Taylor A."/>
            <person name="Grigoriev I.V."/>
            <person name="Nagy L.G."/>
            <person name="Martin F."/>
            <person name="Kauserud H."/>
        </authorList>
    </citation>
    <scope>NUCLEOTIDE SEQUENCE</scope>
    <source>
        <strain evidence="10">CBHHK002</strain>
    </source>
</reference>
<dbReference type="EC" id="1.11.1.-" evidence="8"/>
<dbReference type="Gene3D" id="1.10.520.10">
    <property type="match status" value="1"/>
</dbReference>
<dbReference type="GO" id="GO:0046872">
    <property type="term" value="F:metal ion binding"/>
    <property type="evidence" value="ECO:0007669"/>
    <property type="project" value="UniProtKB-UniRule"/>
</dbReference>
<keyword evidence="6 8" id="KW-0560">Oxidoreductase</keyword>
<dbReference type="PANTHER" id="PTHR31356">
    <property type="entry name" value="THYLAKOID LUMENAL 29 KDA PROTEIN, CHLOROPLASTIC-RELATED"/>
    <property type="match status" value="1"/>
</dbReference>
<dbReference type="InterPro" id="IPR002207">
    <property type="entry name" value="Peroxidase_I"/>
</dbReference>
<protein>
    <recommendedName>
        <fullName evidence="8">Peroxidase</fullName>
        <ecNumber evidence="8">1.11.1.-</ecNumber>
    </recommendedName>
</protein>
<feature type="signal peptide" evidence="8">
    <location>
        <begin position="1"/>
        <end position="18"/>
    </location>
</feature>
<evidence type="ECO:0000313" key="11">
    <source>
        <dbReference type="Proteomes" id="UP001218218"/>
    </source>
</evidence>
<keyword evidence="3 8" id="KW-0575">Peroxidase</keyword>
<evidence type="ECO:0000256" key="5">
    <source>
        <dbReference type="ARBA" id="ARBA00022723"/>
    </source>
</evidence>
<comment type="caution">
    <text evidence="10">The sequence shown here is derived from an EMBL/GenBank/DDBJ whole genome shotgun (WGS) entry which is preliminary data.</text>
</comment>
<dbReference type="EMBL" id="JARIHO010000069">
    <property type="protein sequence ID" value="KAJ7312895.1"/>
    <property type="molecule type" value="Genomic_DNA"/>
</dbReference>
<evidence type="ECO:0000256" key="8">
    <source>
        <dbReference type="RuleBase" id="RU363051"/>
    </source>
</evidence>
<dbReference type="PRINTS" id="PR00458">
    <property type="entry name" value="PEROXIDASE"/>
</dbReference>
<keyword evidence="5" id="KW-0479">Metal-binding</keyword>
<sequence>MLTLALLPWIAFATPAAAWIWPSPQLDALDAMLFDSSGIALFIQPCDSFFSVTNNRGDRTSRTGYVRKAYHDMATHDVTSGTGGLDASIRLLEEQARSENAGDGFTNTLGALLFQSNRYVSIADLLAAATIIAIENCGGPEINFRGGRVDAGEPNLPGVPEPQQDLDSHIAAFSRQRFTQTEMTGLVACGYTLFGGVQHAPFPDIVPELNDPSDTESVVHSDSTPVHFDNNVATEYIAGTTQNPLVVGLNDTTNSDGRIFGSDNNILRLAGALRGDVCARMLNTVPAGVHLTDVITPLSVKPVLRLILDGNTIQFSGEVRFWDLPEDPDRTVRLLWDDHVGGTHNVTLQLSRVVSSAGGRHTATWYSIVPLGSAFLALDAAAGITAMRFALDGRLEDQDGVGFTAQDDLMFSASSCSNNINGQVSGRVDVAVCGVPLCDVRDGLNPTRVYLEQEVRDSVDRTTIVELDLTPLVQTDAAAGYSIWSVDLTGFEEFSIGAEIDGEKVTRGPPTSLFGFSSCPKLL</sequence>
<dbReference type="GO" id="GO:0000302">
    <property type="term" value="P:response to reactive oxygen species"/>
    <property type="evidence" value="ECO:0007669"/>
    <property type="project" value="TreeGrafter"/>
</dbReference>
<evidence type="ECO:0000259" key="9">
    <source>
        <dbReference type="PROSITE" id="PS50873"/>
    </source>
</evidence>
<keyword evidence="8" id="KW-0732">Signal</keyword>
<dbReference type="InterPro" id="IPR010255">
    <property type="entry name" value="Haem_peroxidase_sf"/>
</dbReference>
<keyword evidence="4" id="KW-0349">Heme</keyword>
<accession>A0AAD6Z9E9</accession>
<dbReference type="GO" id="GO:0004601">
    <property type="term" value="F:peroxidase activity"/>
    <property type="evidence" value="ECO:0007669"/>
    <property type="project" value="UniProtKB-KW"/>
</dbReference>
<dbReference type="InterPro" id="IPR044831">
    <property type="entry name" value="Ccp1-like"/>
</dbReference>
<dbReference type="PRINTS" id="PR00459">
    <property type="entry name" value="ASPEROXIDASE"/>
</dbReference>
<dbReference type="Proteomes" id="UP001218218">
    <property type="component" value="Unassembled WGS sequence"/>
</dbReference>
<organism evidence="10 11">
    <name type="scientific">Mycena albidolilacea</name>
    <dbReference type="NCBI Taxonomy" id="1033008"/>
    <lineage>
        <taxon>Eukaryota</taxon>
        <taxon>Fungi</taxon>
        <taxon>Dikarya</taxon>
        <taxon>Basidiomycota</taxon>
        <taxon>Agaricomycotina</taxon>
        <taxon>Agaricomycetes</taxon>
        <taxon>Agaricomycetidae</taxon>
        <taxon>Agaricales</taxon>
        <taxon>Marasmiineae</taxon>
        <taxon>Mycenaceae</taxon>
        <taxon>Mycena</taxon>
    </lineage>
</organism>
<dbReference type="Pfam" id="PF00141">
    <property type="entry name" value="peroxidase"/>
    <property type="match status" value="1"/>
</dbReference>
<keyword evidence="7" id="KW-0408">Iron</keyword>
<dbReference type="GO" id="GO:0020037">
    <property type="term" value="F:heme binding"/>
    <property type="evidence" value="ECO:0007669"/>
    <property type="project" value="UniProtKB-UniRule"/>
</dbReference>
<evidence type="ECO:0000256" key="3">
    <source>
        <dbReference type="ARBA" id="ARBA00022559"/>
    </source>
</evidence>
<comment type="function">
    <text evidence="1">Destroys radicals which are normally produced within the cells and which are toxic to biological systems.</text>
</comment>
<dbReference type="GO" id="GO:0042744">
    <property type="term" value="P:hydrogen peroxide catabolic process"/>
    <property type="evidence" value="ECO:0007669"/>
    <property type="project" value="TreeGrafter"/>
</dbReference>
<feature type="chain" id="PRO_5041782015" description="Peroxidase" evidence="8">
    <location>
        <begin position="19"/>
        <end position="523"/>
    </location>
</feature>
<dbReference type="GO" id="GO:0034599">
    <property type="term" value="P:cellular response to oxidative stress"/>
    <property type="evidence" value="ECO:0007669"/>
    <property type="project" value="InterPro"/>
</dbReference>
<evidence type="ECO:0000256" key="6">
    <source>
        <dbReference type="ARBA" id="ARBA00023002"/>
    </source>
</evidence>
<evidence type="ECO:0000256" key="2">
    <source>
        <dbReference type="ARBA" id="ARBA00005997"/>
    </source>
</evidence>
<name>A0AAD6Z9E9_9AGAR</name>
<dbReference type="InterPro" id="IPR002016">
    <property type="entry name" value="Haem_peroxidase"/>
</dbReference>
<dbReference type="SUPFAM" id="SSF48113">
    <property type="entry name" value="Heme-dependent peroxidases"/>
    <property type="match status" value="1"/>
</dbReference>
<comment type="similarity">
    <text evidence="2">Belongs to the peroxidase family. Cytochrome c peroxidase subfamily.</text>
</comment>
<evidence type="ECO:0000313" key="10">
    <source>
        <dbReference type="EMBL" id="KAJ7312895.1"/>
    </source>
</evidence>